<protein>
    <submittedName>
        <fullName evidence="1">Uncharacterized protein</fullName>
    </submittedName>
</protein>
<sequence>MMCCSVYMTLYVMIERDYFKVVQRE</sequence>
<accession>A0A0E9TFM7</accession>
<name>A0A0E9TFM7_ANGAN</name>
<dbReference type="EMBL" id="GBXM01056181">
    <property type="protein sequence ID" value="JAH52396.1"/>
    <property type="molecule type" value="Transcribed_RNA"/>
</dbReference>
<reference evidence="1" key="1">
    <citation type="submission" date="2014-11" db="EMBL/GenBank/DDBJ databases">
        <authorList>
            <person name="Amaro Gonzalez C."/>
        </authorList>
    </citation>
    <scope>NUCLEOTIDE SEQUENCE</scope>
</reference>
<evidence type="ECO:0000313" key="1">
    <source>
        <dbReference type="EMBL" id="JAH52396.1"/>
    </source>
</evidence>
<organism evidence="1">
    <name type="scientific">Anguilla anguilla</name>
    <name type="common">European freshwater eel</name>
    <name type="synonym">Muraena anguilla</name>
    <dbReference type="NCBI Taxonomy" id="7936"/>
    <lineage>
        <taxon>Eukaryota</taxon>
        <taxon>Metazoa</taxon>
        <taxon>Chordata</taxon>
        <taxon>Craniata</taxon>
        <taxon>Vertebrata</taxon>
        <taxon>Euteleostomi</taxon>
        <taxon>Actinopterygii</taxon>
        <taxon>Neopterygii</taxon>
        <taxon>Teleostei</taxon>
        <taxon>Anguilliformes</taxon>
        <taxon>Anguillidae</taxon>
        <taxon>Anguilla</taxon>
    </lineage>
</organism>
<reference evidence="1" key="2">
    <citation type="journal article" date="2015" name="Fish Shellfish Immunol.">
        <title>Early steps in the European eel (Anguilla anguilla)-Vibrio vulnificus interaction in the gills: Role of the RtxA13 toxin.</title>
        <authorList>
            <person name="Callol A."/>
            <person name="Pajuelo D."/>
            <person name="Ebbesson L."/>
            <person name="Teles M."/>
            <person name="MacKenzie S."/>
            <person name="Amaro C."/>
        </authorList>
    </citation>
    <scope>NUCLEOTIDE SEQUENCE</scope>
</reference>
<proteinExistence type="predicted"/>
<dbReference type="AlphaFoldDB" id="A0A0E9TFM7"/>